<dbReference type="Proteomes" id="UP000015106">
    <property type="component" value="Chromosome 6"/>
</dbReference>
<keyword evidence="3" id="KW-1185">Reference proteome</keyword>
<dbReference type="AlphaFoldDB" id="A0A8R7QJG1"/>
<protein>
    <submittedName>
        <fullName evidence="2">Uncharacterized protein</fullName>
    </submittedName>
</protein>
<organism evidence="2 3">
    <name type="scientific">Triticum urartu</name>
    <name type="common">Red wild einkorn</name>
    <name type="synonym">Crithodium urartu</name>
    <dbReference type="NCBI Taxonomy" id="4572"/>
    <lineage>
        <taxon>Eukaryota</taxon>
        <taxon>Viridiplantae</taxon>
        <taxon>Streptophyta</taxon>
        <taxon>Embryophyta</taxon>
        <taxon>Tracheophyta</taxon>
        <taxon>Spermatophyta</taxon>
        <taxon>Magnoliopsida</taxon>
        <taxon>Liliopsida</taxon>
        <taxon>Poales</taxon>
        <taxon>Poaceae</taxon>
        <taxon>BOP clade</taxon>
        <taxon>Pooideae</taxon>
        <taxon>Triticodae</taxon>
        <taxon>Triticeae</taxon>
        <taxon>Triticinae</taxon>
        <taxon>Triticum</taxon>
    </lineage>
</organism>
<dbReference type="EnsemblPlants" id="TuG1812G0600000256.01.T01">
    <property type="protein sequence ID" value="TuG1812G0600000256.01.T01.cds298066"/>
    <property type="gene ID" value="TuG1812G0600000256.01"/>
</dbReference>
<evidence type="ECO:0000313" key="3">
    <source>
        <dbReference type="Proteomes" id="UP000015106"/>
    </source>
</evidence>
<sequence>MQTSPEAVPKRADFSTIQATIIDTQQHNLEPPLRLTNHHNCPHTKRVDDFAIQVITYQMSRRLCQPNDQTQYHTSQRRSPEPPLQPPHRPRGCALA</sequence>
<reference evidence="2" key="3">
    <citation type="submission" date="2022-06" db="UniProtKB">
        <authorList>
            <consortium name="EnsemblPlants"/>
        </authorList>
    </citation>
    <scope>IDENTIFICATION</scope>
</reference>
<name>A0A8R7QJG1_TRIUA</name>
<evidence type="ECO:0000256" key="1">
    <source>
        <dbReference type="SAM" id="MobiDB-lite"/>
    </source>
</evidence>
<feature type="region of interest" description="Disordered" evidence="1">
    <location>
        <begin position="65"/>
        <end position="96"/>
    </location>
</feature>
<dbReference type="Gramene" id="TuG1812G0600000256.01.T01">
    <property type="protein sequence ID" value="TuG1812G0600000256.01.T01.cds298066"/>
    <property type="gene ID" value="TuG1812G0600000256.01"/>
</dbReference>
<proteinExistence type="predicted"/>
<accession>A0A8R7QJG1</accession>
<evidence type="ECO:0000313" key="2">
    <source>
        <dbReference type="EnsemblPlants" id="TuG1812G0600000256.01.T01.cds298066"/>
    </source>
</evidence>
<reference evidence="2" key="2">
    <citation type="submission" date="2018-03" db="EMBL/GenBank/DDBJ databases">
        <title>The Triticum urartu genome reveals the dynamic nature of wheat genome evolution.</title>
        <authorList>
            <person name="Ling H."/>
            <person name="Ma B."/>
            <person name="Shi X."/>
            <person name="Liu H."/>
            <person name="Dong L."/>
            <person name="Sun H."/>
            <person name="Cao Y."/>
            <person name="Gao Q."/>
            <person name="Zheng S."/>
            <person name="Li Y."/>
            <person name="Yu Y."/>
            <person name="Du H."/>
            <person name="Qi M."/>
            <person name="Li Y."/>
            <person name="Yu H."/>
            <person name="Cui Y."/>
            <person name="Wang N."/>
            <person name="Chen C."/>
            <person name="Wu H."/>
            <person name="Zhao Y."/>
            <person name="Zhang J."/>
            <person name="Li Y."/>
            <person name="Zhou W."/>
            <person name="Zhang B."/>
            <person name="Hu W."/>
            <person name="Eijk M."/>
            <person name="Tang J."/>
            <person name="Witsenboer H."/>
            <person name="Zhao S."/>
            <person name="Li Z."/>
            <person name="Zhang A."/>
            <person name="Wang D."/>
            <person name="Liang C."/>
        </authorList>
    </citation>
    <scope>NUCLEOTIDE SEQUENCE [LARGE SCALE GENOMIC DNA]</scope>
    <source>
        <strain evidence="2">cv. G1812</strain>
    </source>
</reference>
<reference evidence="3" key="1">
    <citation type="journal article" date="2013" name="Nature">
        <title>Draft genome of the wheat A-genome progenitor Triticum urartu.</title>
        <authorList>
            <person name="Ling H.Q."/>
            <person name="Zhao S."/>
            <person name="Liu D."/>
            <person name="Wang J."/>
            <person name="Sun H."/>
            <person name="Zhang C."/>
            <person name="Fan H."/>
            <person name="Li D."/>
            <person name="Dong L."/>
            <person name="Tao Y."/>
            <person name="Gao C."/>
            <person name="Wu H."/>
            <person name="Li Y."/>
            <person name="Cui Y."/>
            <person name="Guo X."/>
            <person name="Zheng S."/>
            <person name="Wang B."/>
            <person name="Yu K."/>
            <person name="Liang Q."/>
            <person name="Yang W."/>
            <person name="Lou X."/>
            <person name="Chen J."/>
            <person name="Feng M."/>
            <person name="Jian J."/>
            <person name="Zhang X."/>
            <person name="Luo G."/>
            <person name="Jiang Y."/>
            <person name="Liu J."/>
            <person name="Wang Z."/>
            <person name="Sha Y."/>
            <person name="Zhang B."/>
            <person name="Wu H."/>
            <person name="Tang D."/>
            <person name="Shen Q."/>
            <person name="Xue P."/>
            <person name="Zou S."/>
            <person name="Wang X."/>
            <person name="Liu X."/>
            <person name="Wang F."/>
            <person name="Yang Y."/>
            <person name="An X."/>
            <person name="Dong Z."/>
            <person name="Zhang K."/>
            <person name="Zhang X."/>
            <person name="Luo M.C."/>
            <person name="Dvorak J."/>
            <person name="Tong Y."/>
            <person name="Wang J."/>
            <person name="Yang H."/>
            <person name="Li Z."/>
            <person name="Wang D."/>
            <person name="Zhang A."/>
            <person name="Wang J."/>
        </authorList>
    </citation>
    <scope>NUCLEOTIDE SEQUENCE</scope>
    <source>
        <strain evidence="3">cv. G1812</strain>
    </source>
</reference>